<gene>
    <name evidence="1" type="ORF">EYF80_024113</name>
</gene>
<evidence type="ECO:0000313" key="2">
    <source>
        <dbReference type="Proteomes" id="UP000314294"/>
    </source>
</evidence>
<accession>A0A4Z2HIG3</accession>
<sequence>MNKFSVFNFAVENSAAAQRPSPANSTHQLPFGLHPLFIQQPLGMDQPAVSILQVCVQLLIFIQRLRGSEGQLPEESR</sequence>
<proteinExistence type="predicted"/>
<reference evidence="1 2" key="1">
    <citation type="submission" date="2019-03" db="EMBL/GenBank/DDBJ databases">
        <title>First draft genome of Liparis tanakae, snailfish: a comprehensive survey of snailfish specific genes.</title>
        <authorList>
            <person name="Kim W."/>
            <person name="Song I."/>
            <person name="Jeong J.-H."/>
            <person name="Kim D."/>
            <person name="Kim S."/>
            <person name="Ryu S."/>
            <person name="Song J.Y."/>
            <person name="Lee S.K."/>
        </authorList>
    </citation>
    <scope>NUCLEOTIDE SEQUENCE [LARGE SCALE GENOMIC DNA]</scope>
    <source>
        <tissue evidence="1">Muscle</tissue>
    </source>
</reference>
<protein>
    <submittedName>
        <fullName evidence="1">Uncharacterized protein</fullName>
    </submittedName>
</protein>
<name>A0A4Z2HIG3_9TELE</name>
<keyword evidence="2" id="KW-1185">Reference proteome</keyword>
<comment type="caution">
    <text evidence="1">The sequence shown here is derived from an EMBL/GenBank/DDBJ whole genome shotgun (WGS) entry which is preliminary data.</text>
</comment>
<organism evidence="1 2">
    <name type="scientific">Liparis tanakae</name>
    <name type="common">Tanaka's snailfish</name>
    <dbReference type="NCBI Taxonomy" id="230148"/>
    <lineage>
        <taxon>Eukaryota</taxon>
        <taxon>Metazoa</taxon>
        <taxon>Chordata</taxon>
        <taxon>Craniata</taxon>
        <taxon>Vertebrata</taxon>
        <taxon>Euteleostomi</taxon>
        <taxon>Actinopterygii</taxon>
        <taxon>Neopterygii</taxon>
        <taxon>Teleostei</taxon>
        <taxon>Neoteleostei</taxon>
        <taxon>Acanthomorphata</taxon>
        <taxon>Eupercaria</taxon>
        <taxon>Perciformes</taxon>
        <taxon>Cottioidei</taxon>
        <taxon>Cottales</taxon>
        <taxon>Liparidae</taxon>
        <taxon>Liparis</taxon>
    </lineage>
</organism>
<dbReference type="Proteomes" id="UP000314294">
    <property type="component" value="Unassembled WGS sequence"/>
</dbReference>
<dbReference type="AlphaFoldDB" id="A0A4Z2HIG3"/>
<evidence type="ECO:0000313" key="1">
    <source>
        <dbReference type="EMBL" id="TNN65709.1"/>
    </source>
</evidence>
<dbReference type="EMBL" id="SRLO01000231">
    <property type="protein sequence ID" value="TNN65709.1"/>
    <property type="molecule type" value="Genomic_DNA"/>
</dbReference>